<feature type="chain" id="PRO_5011529756" description="Cysteine rich repeat-containing protein" evidence="1">
    <location>
        <begin position="20"/>
        <end position="79"/>
    </location>
</feature>
<evidence type="ECO:0000313" key="3">
    <source>
        <dbReference type="Proteomes" id="UP000198704"/>
    </source>
</evidence>
<evidence type="ECO:0008006" key="4">
    <source>
        <dbReference type="Google" id="ProtNLM"/>
    </source>
</evidence>
<name>A0A1H0KJK1_9HYPH</name>
<dbReference type="RefSeq" id="WP_091722439.1">
    <property type="nucleotide sequence ID" value="NZ_FNHS01000027.1"/>
</dbReference>
<keyword evidence="1" id="KW-0732">Signal</keyword>
<accession>A0A1H0KJK1</accession>
<reference evidence="3" key="1">
    <citation type="submission" date="2016-10" db="EMBL/GenBank/DDBJ databases">
        <authorList>
            <person name="Varghese N."/>
            <person name="Submissions S."/>
        </authorList>
    </citation>
    <scope>NUCLEOTIDE SEQUENCE [LARGE SCALE GENOMIC DNA]</scope>
    <source>
        <strain evidence="3">BL47</strain>
    </source>
</reference>
<sequence length="79" mass="8454">MRSLILAFSLIAITAPVSAQTPERGNADLQTYCAGDALQFCAGIDPNSPQMDACFKKNLSQMSPNCRRAIDAYEKAGGK</sequence>
<protein>
    <recommendedName>
        <fullName evidence="4">Cysteine rich repeat-containing protein</fullName>
    </recommendedName>
</protein>
<keyword evidence="3" id="KW-1185">Reference proteome</keyword>
<dbReference type="OrthoDB" id="7998990at2"/>
<dbReference type="AlphaFoldDB" id="A0A1H0KJK1"/>
<gene>
    <name evidence="2" type="ORF">SAMN05216360_12735</name>
</gene>
<dbReference type="Proteomes" id="UP000198704">
    <property type="component" value="Unassembled WGS sequence"/>
</dbReference>
<evidence type="ECO:0000256" key="1">
    <source>
        <dbReference type="SAM" id="SignalP"/>
    </source>
</evidence>
<dbReference type="EMBL" id="FNHS01000027">
    <property type="protein sequence ID" value="SDO55940.1"/>
    <property type="molecule type" value="Genomic_DNA"/>
</dbReference>
<feature type="signal peptide" evidence="1">
    <location>
        <begin position="1"/>
        <end position="19"/>
    </location>
</feature>
<dbReference type="STRING" id="582672.SAMN05216360_12735"/>
<proteinExistence type="predicted"/>
<evidence type="ECO:0000313" key="2">
    <source>
        <dbReference type="EMBL" id="SDO55940.1"/>
    </source>
</evidence>
<organism evidence="2 3">
    <name type="scientific">Methylobacterium phyllostachyos</name>
    <dbReference type="NCBI Taxonomy" id="582672"/>
    <lineage>
        <taxon>Bacteria</taxon>
        <taxon>Pseudomonadati</taxon>
        <taxon>Pseudomonadota</taxon>
        <taxon>Alphaproteobacteria</taxon>
        <taxon>Hyphomicrobiales</taxon>
        <taxon>Methylobacteriaceae</taxon>
        <taxon>Methylobacterium</taxon>
    </lineage>
</organism>